<keyword evidence="2" id="KW-1185">Reference proteome</keyword>
<proteinExistence type="predicted"/>
<protein>
    <submittedName>
        <fullName evidence="1">Uncharacterized protein</fullName>
    </submittedName>
</protein>
<reference evidence="1 2" key="1">
    <citation type="journal article" date="2022" name="Front. Microbiol.">
        <title>High genomic differentiation and limited gene flow indicate recent cryptic speciation within the genus Laspinema (cyanobacteria).</title>
        <authorList>
            <person name="Stanojkovic A."/>
            <person name="Skoupy S."/>
            <person name="Skaloud P."/>
            <person name="Dvorak P."/>
        </authorList>
    </citation>
    <scope>NUCLEOTIDE SEQUENCE [LARGE SCALE GENOMIC DNA]</scope>
    <source>
        <strain evidence="1 2">D2a</strain>
    </source>
</reference>
<name>A0ABT2MSR4_9CYAN</name>
<evidence type="ECO:0000313" key="1">
    <source>
        <dbReference type="EMBL" id="MCT7967790.1"/>
    </source>
</evidence>
<gene>
    <name evidence="1" type="ORF">NG799_15720</name>
</gene>
<accession>A0ABT2MSR4</accession>
<dbReference type="EMBL" id="JAMXFF010000023">
    <property type="protein sequence ID" value="MCT7967790.1"/>
    <property type="molecule type" value="Genomic_DNA"/>
</dbReference>
<evidence type="ECO:0000313" key="2">
    <source>
        <dbReference type="Proteomes" id="UP001525890"/>
    </source>
</evidence>
<organism evidence="1 2">
    <name type="scientific">Laspinema palackyanum D2a</name>
    <dbReference type="NCBI Taxonomy" id="2953684"/>
    <lineage>
        <taxon>Bacteria</taxon>
        <taxon>Bacillati</taxon>
        <taxon>Cyanobacteriota</taxon>
        <taxon>Cyanophyceae</taxon>
        <taxon>Oscillatoriophycideae</taxon>
        <taxon>Oscillatoriales</taxon>
        <taxon>Laspinemataceae</taxon>
        <taxon>Laspinema</taxon>
        <taxon>Laspinema palackyanum</taxon>
    </lineage>
</organism>
<sequence>MMLAVMPLTPTDSMMMPVARSGDRATGLDNAMIGVGGRNTWQVCTPTDP</sequence>
<comment type="caution">
    <text evidence="1">The sequence shown here is derived from an EMBL/GenBank/DDBJ whole genome shotgun (WGS) entry which is preliminary data.</text>
</comment>
<dbReference type="RefSeq" id="WP_368007351.1">
    <property type="nucleotide sequence ID" value="NZ_JAMXFF010000023.1"/>
</dbReference>
<dbReference type="Proteomes" id="UP001525890">
    <property type="component" value="Unassembled WGS sequence"/>
</dbReference>